<name>A0ABW1X3Y8_9ACTN</name>
<sequence>MRSTGGILAGRPDAGLTPGSCSVGGGALAASILVAELVLLVLLTLAGREVWLRWSPGVGAGYASADEARELLGVARLRRVRSVVRPDLARKGT</sequence>
<evidence type="ECO:0000313" key="3">
    <source>
        <dbReference type="Proteomes" id="UP001596266"/>
    </source>
</evidence>
<reference evidence="3" key="1">
    <citation type="journal article" date="2019" name="Int. J. Syst. Evol. Microbiol.">
        <title>The Global Catalogue of Microorganisms (GCM) 10K type strain sequencing project: providing services to taxonomists for standard genome sequencing and annotation.</title>
        <authorList>
            <consortium name="The Broad Institute Genomics Platform"/>
            <consortium name="The Broad Institute Genome Sequencing Center for Infectious Disease"/>
            <person name="Wu L."/>
            <person name="Ma J."/>
        </authorList>
    </citation>
    <scope>NUCLEOTIDE SEQUENCE [LARGE SCALE GENOMIC DNA]</scope>
    <source>
        <strain evidence="3">CGMCC 1.15277</strain>
    </source>
</reference>
<protein>
    <submittedName>
        <fullName evidence="2">Uncharacterized protein</fullName>
    </submittedName>
</protein>
<evidence type="ECO:0000256" key="1">
    <source>
        <dbReference type="SAM" id="Phobius"/>
    </source>
</evidence>
<evidence type="ECO:0000313" key="2">
    <source>
        <dbReference type="EMBL" id="MFC6397768.1"/>
    </source>
</evidence>
<keyword evidence="3" id="KW-1185">Reference proteome</keyword>
<feature type="transmembrane region" description="Helical" evidence="1">
    <location>
        <begin position="26"/>
        <end position="46"/>
    </location>
</feature>
<dbReference type="Proteomes" id="UP001596266">
    <property type="component" value="Unassembled WGS sequence"/>
</dbReference>
<accession>A0ABW1X3Y8</accession>
<keyword evidence="1" id="KW-0812">Transmembrane</keyword>
<proteinExistence type="predicted"/>
<dbReference type="RefSeq" id="WP_343886714.1">
    <property type="nucleotide sequence ID" value="NZ_BAAAKI010000019.1"/>
</dbReference>
<keyword evidence="1" id="KW-0472">Membrane</keyword>
<organism evidence="2 3">
    <name type="scientific">Luteococcus sanguinis</name>
    <dbReference type="NCBI Taxonomy" id="174038"/>
    <lineage>
        <taxon>Bacteria</taxon>
        <taxon>Bacillati</taxon>
        <taxon>Actinomycetota</taxon>
        <taxon>Actinomycetes</taxon>
        <taxon>Propionibacteriales</taxon>
        <taxon>Propionibacteriaceae</taxon>
        <taxon>Luteococcus</taxon>
    </lineage>
</organism>
<dbReference type="EMBL" id="JBHSUA010000022">
    <property type="protein sequence ID" value="MFC6397768.1"/>
    <property type="molecule type" value="Genomic_DNA"/>
</dbReference>
<gene>
    <name evidence="2" type="ORF">ACFP57_12360</name>
</gene>
<comment type="caution">
    <text evidence="2">The sequence shown here is derived from an EMBL/GenBank/DDBJ whole genome shotgun (WGS) entry which is preliminary data.</text>
</comment>
<keyword evidence="1" id="KW-1133">Transmembrane helix</keyword>